<name>A0A0R0CZQ2_9GAMM</name>
<protein>
    <submittedName>
        <fullName evidence="5">Cro/Cl family transcriptional regulator</fullName>
    </submittedName>
</protein>
<dbReference type="Gene3D" id="1.10.260.40">
    <property type="entry name" value="lambda repressor-like DNA-binding domains"/>
    <property type="match status" value="1"/>
</dbReference>
<dbReference type="NCBIfam" id="NF041265">
    <property type="entry name" value="NadS"/>
    <property type="match status" value="1"/>
</dbReference>
<dbReference type="PATRIC" id="fig|344882.3.peg.1658"/>
<dbReference type="InterPro" id="IPR001387">
    <property type="entry name" value="Cro/C1-type_HTH"/>
</dbReference>
<dbReference type="InterPro" id="IPR010982">
    <property type="entry name" value="Lambda_DNA-bd_dom_sf"/>
</dbReference>
<reference evidence="5 6" key="1">
    <citation type="submission" date="2015-05" db="EMBL/GenBank/DDBJ databases">
        <title>Genome sequencing and analysis of members of genus Stenotrophomonas.</title>
        <authorList>
            <person name="Patil P.P."/>
            <person name="Midha S."/>
            <person name="Patil P.B."/>
        </authorList>
    </citation>
    <scope>NUCLEOTIDE SEQUENCE [LARGE SCALE GENOMIC DNA]</scope>
    <source>
        <strain evidence="5 6">DSM 21858</strain>
    </source>
</reference>
<feature type="domain" description="HTH cro/C1-type" evidence="4">
    <location>
        <begin position="37"/>
        <end position="73"/>
    </location>
</feature>
<dbReference type="EMBL" id="LDJL01000002">
    <property type="protein sequence ID" value="KRG71607.1"/>
    <property type="molecule type" value="Genomic_DNA"/>
</dbReference>
<dbReference type="GO" id="GO:0003677">
    <property type="term" value="F:DNA binding"/>
    <property type="evidence" value="ECO:0007669"/>
    <property type="project" value="UniProtKB-KW"/>
</dbReference>
<dbReference type="PANTHER" id="PTHR36511:SF4">
    <property type="entry name" value="ANTITOXIN MQSA"/>
    <property type="match status" value="1"/>
</dbReference>
<organism evidence="5 6">
    <name type="scientific">Pseudoxanthomonas dokdonensis</name>
    <dbReference type="NCBI Taxonomy" id="344882"/>
    <lineage>
        <taxon>Bacteria</taxon>
        <taxon>Pseudomonadati</taxon>
        <taxon>Pseudomonadota</taxon>
        <taxon>Gammaproteobacteria</taxon>
        <taxon>Lysobacterales</taxon>
        <taxon>Lysobacteraceae</taxon>
        <taxon>Pseudoxanthomonas</taxon>
    </lineage>
</organism>
<keyword evidence="3" id="KW-0804">Transcription</keyword>
<dbReference type="OrthoDB" id="9799384at2"/>
<evidence type="ECO:0000259" key="4">
    <source>
        <dbReference type="PROSITE" id="PS50943"/>
    </source>
</evidence>
<dbReference type="Proteomes" id="UP000052052">
    <property type="component" value="Unassembled WGS sequence"/>
</dbReference>
<keyword evidence="6" id="KW-1185">Reference proteome</keyword>
<dbReference type="SMART" id="SM00530">
    <property type="entry name" value="HTH_XRE"/>
    <property type="match status" value="1"/>
</dbReference>
<dbReference type="InterPro" id="IPR052359">
    <property type="entry name" value="HTH-type_reg/antitoxin"/>
</dbReference>
<evidence type="ECO:0000256" key="2">
    <source>
        <dbReference type="ARBA" id="ARBA00023125"/>
    </source>
</evidence>
<proteinExistence type="predicted"/>
<gene>
    <name evidence="5" type="ORF">ABB29_02270</name>
</gene>
<dbReference type="AlphaFoldDB" id="A0A0R0CZQ2"/>
<evidence type="ECO:0000313" key="5">
    <source>
        <dbReference type="EMBL" id="KRG71607.1"/>
    </source>
</evidence>
<sequence length="98" mass="10970">MDKNLFAELMGSVSEANEILKGERSPSREVYINAVEVRAIRKLTGLSQQKFANIIHVEVSTLRNWEQGRRDPTGPARALLRVIKNNPKEALRALAEAS</sequence>
<evidence type="ECO:0000256" key="1">
    <source>
        <dbReference type="ARBA" id="ARBA00023015"/>
    </source>
</evidence>
<dbReference type="RefSeq" id="WP_057656992.1">
    <property type="nucleotide sequence ID" value="NZ_LDJL01000002.1"/>
</dbReference>
<dbReference type="InterPro" id="IPR047761">
    <property type="entry name" value="NadS-like"/>
</dbReference>
<evidence type="ECO:0000313" key="6">
    <source>
        <dbReference type="Proteomes" id="UP000052052"/>
    </source>
</evidence>
<dbReference type="PROSITE" id="PS50943">
    <property type="entry name" value="HTH_CROC1"/>
    <property type="match status" value="1"/>
</dbReference>
<dbReference type="Pfam" id="PF01381">
    <property type="entry name" value="HTH_3"/>
    <property type="match status" value="1"/>
</dbReference>
<dbReference type="SUPFAM" id="SSF47413">
    <property type="entry name" value="lambda repressor-like DNA-binding domains"/>
    <property type="match status" value="1"/>
</dbReference>
<dbReference type="CDD" id="cd00093">
    <property type="entry name" value="HTH_XRE"/>
    <property type="match status" value="1"/>
</dbReference>
<dbReference type="PANTHER" id="PTHR36511">
    <property type="entry name" value="MERR FAMILY BACTERIAL REGULATORY PROTEIN"/>
    <property type="match status" value="1"/>
</dbReference>
<comment type="caution">
    <text evidence="5">The sequence shown here is derived from an EMBL/GenBank/DDBJ whole genome shotgun (WGS) entry which is preliminary data.</text>
</comment>
<dbReference type="STRING" id="344882.ABB29_02270"/>
<evidence type="ECO:0000256" key="3">
    <source>
        <dbReference type="ARBA" id="ARBA00023163"/>
    </source>
</evidence>
<keyword evidence="1" id="KW-0805">Transcription regulation</keyword>
<keyword evidence="2" id="KW-0238">DNA-binding</keyword>
<accession>A0A0R0CZQ2</accession>